<evidence type="ECO:0000256" key="3">
    <source>
        <dbReference type="ARBA" id="ARBA00004613"/>
    </source>
</evidence>
<keyword evidence="7" id="KW-0358">Heparin-binding</keyword>
<keyword evidence="10" id="KW-0472">Membrane</keyword>
<feature type="domain" description="Sushi" evidence="17">
    <location>
        <begin position="140"/>
        <end position="202"/>
    </location>
</feature>
<dbReference type="GO" id="GO:0005576">
    <property type="term" value="C:extracellular region"/>
    <property type="evidence" value="ECO:0007669"/>
    <property type="project" value="UniProtKB-SubCell"/>
</dbReference>
<feature type="domain" description="Sushi" evidence="17">
    <location>
        <begin position="82"/>
        <end position="139"/>
    </location>
</feature>
<reference evidence="18" key="1">
    <citation type="submission" date="2009-12" db="EMBL/GenBank/DDBJ databases">
        <title>The Genome Sequence of Anolis carolinensis (Green Anole Lizard).</title>
        <authorList>
            <consortium name="The Genome Sequencing Platform"/>
            <person name="Di Palma F."/>
            <person name="Alfoldi J."/>
            <person name="Heiman D."/>
            <person name="Young S."/>
            <person name="Grabherr M."/>
            <person name="Johnson J."/>
            <person name="Lander E.S."/>
            <person name="Lindblad-Toh K."/>
        </authorList>
    </citation>
    <scope>NUCLEOTIDE SEQUENCE [LARGE SCALE GENOMIC DNA]</scope>
    <source>
        <strain evidence="18">JBL SC #1</strain>
    </source>
</reference>
<feature type="disulfide bond" evidence="15">
    <location>
        <begin position="205"/>
        <end position="248"/>
    </location>
</feature>
<dbReference type="InParanoid" id="H9GQ51"/>
<reference evidence="18" key="3">
    <citation type="submission" date="2025-09" db="UniProtKB">
        <authorList>
            <consortium name="Ensembl"/>
        </authorList>
    </citation>
    <scope>IDENTIFICATION</scope>
</reference>
<evidence type="ECO:0000256" key="4">
    <source>
        <dbReference type="ARBA" id="ARBA00020104"/>
    </source>
</evidence>
<feature type="chain" id="PRO_5032737258" description="Beta-2-glycoprotein 1" evidence="16">
    <location>
        <begin position="20"/>
        <end position="350"/>
    </location>
</feature>
<dbReference type="InterPro" id="IPR050350">
    <property type="entry name" value="Compl-Cell_Adhes-Reg"/>
</dbReference>
<evidence type="ECO:0000256" key="14">
    <source>
        <dbReference type="ARBA" id="ARBA00033414"/>
    </source>
</evidence>
<dbReference type="HOGENOM" id="CLU_020107_2_0_1"/>
<dbReference type="eggNOG" id="KOG4297">
    <property type="taxonomic scope" value="Eukaryota"/>
</dbReference>
<dbReference type="InterPro" id="IPR015104">
    <property type="entry name" value="Sushi_2"/>
</dbReference>
<dbReference type="Pfam" id="PF00084">
    <property type="entry name" value="Sushi"/>
    <property type="match status" value="4"/>
</dbReference>
<feature type="disulfide bond" evidence="15">
    <location>
        <begin position="23"/>
        <end position="66"/>
    </location>
</feature>
<dbReference type="KEGG" id="acs:100553524"/>
<name>H9GQ51_ANOCA</name>
<dbReference type="InterPro" id="IPR035976">
    <property type="entry name" value="Sushi/SCR/CCP_sf"/>
</dbReference>
<comment type="caution">
    <text evidence="15">Lacks conserved residue(s) required for the propagation of feature annotation.</text>
</comment>
<proteinExistence type="predicted"/>
<dbReference type="OrthoDB" id="6103690at2759"/>
<evidence type="ECO:0000256" key="7">
    <source>
        <dbReference type="ARBA" id="ARBA00022674"/>
    </source>
</evidence>
<evidence type="ECO:0000256" key="11">
    <source>
        <dbReference type="ARBA" id="ARBA00023157"/>
    </source>
</evidence>
<evidence type="ECO:0000259" key="17">
    <source>
        <dbReference type="PROSITE" id="PS50923"/>
    </source>
</evidence>
<evidence type="ECO:0000313" key="19">
    <source>
        <dbReference type="Proteomes" id="UP000001646"/>
    </source>
</evidence>
<feature type="domain" description="Sushi" evidence="17">
    <location>
        <begin position="203"/>
        <end position="262"/>
    </location>
</feature>
<keyword evidence="19" id="KW-1185">Reference proteome</keyword>
<keyword evidence="8 16" id="KW-0732">Signal</keyword>
<evidence type="ECO:0000256" key="6">
    <source>
        <dbReference type="ARBA" id="ARBA00022659"/>
    </source>
</evidence>
<dbReference type="Gene3D" id="2.10.70.10">
    <property type="entry name" value="Complement Module, domain 1"/>
    <property type="match status" value="5"/>
</dbReference>
<dbReference type="Bgee" id="ENSACAG00000022602">
    <property type="expression patterns" value="Expressed in liver and 2 other cell types or tissues"/>
</dbReference>
<sequence>MFAALFILGIVSLAHTVLTLPVCPRPPAIPFASITVAKAEYNLGEEITYNCQSGYVFQSGSRKYICPLTGKWPSVSLRCIPRKCPHPGPLKNGNVHLTDLSYQNFVDYSCDSGYILQGHKTSQCLADGQWSAKLPECQPVICLPPPVSEFSVLSFQRLKPGNTSVFQDQIKFECLLPYALFGNETAVCQADGNWSALPECRAVQCPRPEGIENGYIDLLLRRPYNYRETVTYGCNPTYVLDGPAESRCEKTGQWSAKPTCRAPCTIPVKRATVLYNNQKVKMQDHLKNGIQHAEIIEFFCKNKELSCSYTSPAECVDGNFTVPACFKERGIVATFFKTDIADLPPCENMN</sequence>
<dbReference type="FunFam" id="2.10.70.10:FF:000011">
    <property type="entry name" value="CUB and sushi domain-containing protein 3 isoform A"/>
    <property type="match status" value="1"/>
</dbReference>
<dbReference type="PANTHER" id="PTHR19325">
    <property type="entry name" value="COMPLEMENT COMPONENT-RELATED SUSHI DOMAIN-CONTAINING"/>
    <property type="match status" value="1"/>
</dbReference>
<dbReference type="Proteomes" id="UP000001646">
    <property type="component" value="Unplaced"/>
</dbReference>
<dbReference type="SMART" id="SM00032">
    <property type="entry name" value="CCP"/>
    <property type="match status" value="4"/>
</dbReference>
<feature type="disulfide bond" evidence="15">
    <location>
        <begin position="110"/>
        <end position="137"/>
    </location>
</feature>
<evidence type="ECO:0000313" key="18">
    <source>
        <dbReference type="Ensembl" id="ENSACAP00000017981.2"/>
    </source>
</evidence>
<evidence type="ECO:0000256" key="8">
    <source>
        <dbReference type="ARBA" id="ARBA00022729"/>
    </source>
</evidence>
<dbReference type="PANTHER" id="PTHR19325:SF549">
    <property type="entry name" value="BETA-2-GLYCOPROTEIN 1"/>
    <property type="match status" value="1"/>
</dbReference>
<evidence type="ECO:0000256" key="5">
    <source>
        <dbReference type="ARBA" id="ARBA00022525"/>
    </source>
</evidence>
<dbReference type="Ensembl" id="ENSACAT00000026070.2">
    <property type="protein sequence ID" value="ENSACAP00000017981.2"/>
    <property type="gene ID" value="ENSACAG00000022602.2"/>
</dbReference>
<evidence type="ECO:0000256" key="15">
    <source>
        <dbReference type="PROSITE-ProRule" id="PRU00302"/>
    </source>
</evidence>
<dbReference type="AlphaFoldDB" id="H9GQ51"/>
<dbReference type="PROSITE" id="PS50923">
    <property type="entry name" value="SUSHI"/>
    <property type="match status" value="4"/>
</dbReference>
<organism evidence="18 19">
    <name type="scientific">Anolis carolinensis</name>
    <name type="common">Green anole</name>
    <name type="synonym">American chameleon</name>
    <dbReference type="NCBI Taxonomy" id="28377"/>
    <lineage>
        <taxon>Eukaryota</taxon>
        <taxon>Metazoa</taxon>
        <taxon>Chordata</taxon>
        <taxon>Craniata</taxon>
        <taxon>Vertebrata</taxon>
        <taxon>Euteleostomi</taxon>
        <taxon>Lepidosauria</taxon>
        <taxon>Squamata</taxon>
        <taxon>Bifurcata</taxon>
        <taxon>Unidentata</taxon>
        <taxon>Episquamata</taxon>
        <taxon>Toxicofera</taxon>
        <taxon>Iguania</taxon>
        <taxon>Dactyloidae</taxon>
        <taxon>Anolis</taxon>
    </lineage>
</organism>
<dbReference type="InterPro" id="IPR000436">
    <property type="entry name" value="Sushi_SCR_CCP_dom"/>
</dbReference>
<evidence type="ECO:0000256" key="2">
    <source>
        <dbReference type="ARBA" id="ARBA00004370"/>
    </source>
</evidence>
<reference evidence="18" key="2">
    <citation type="submission" date="2025-08" db="UniProtKB">
        <authorList>
            <consortium name="Ensembl"/>
        </authorList>
    </citation>
    <scope>IDENTIFICATION</scope>
</reference>
<accession>H9GQ51</accession>
<keyword evidence="9" id="KW-0677">Repeat</keyword>
<dbReference type="Pfam" id="PF09014">
    <property type="entry name" value="Sushi_2"/>
    <property type="match status" value="1"/>
</dbReference>
<evidence type="ECO:0000256" key="16">
    <source>
        <dbReference type="SAM" id="SignalP"/>
    </source>
</evidence>
<dbReference type="CDD" id="cd00033">
    <property type="entry name" value="CCP"/>
    <property type="match status" value="4"/>
</dbReference>
<dbReference type="SUPFAM" id="SSF57535">
    <property type="entry name" value="Complement control module/SCR domain"/>
    <property type="match status" value="5"/>
</dbReference>
<dbReference type="STRING" id="28377.ENSACAP00000017981"/>
<evidence type="ECO:0000256" key="1">
    <source>
        <dbReference type="ARBA" id="ARBA00003651"/>
    </source>
</evidence>
<feature type="signal peptide" evidence="16">
    <location>
        <begin position="1"/>
        <end position="19"/>
    </location>
</feature>
<comment type="function">
    <text evidence="1">Binds to various kinds of negatively charged substances such as heparin, phospholipids, and dextran sulfate. May prevent activation of the intrinsic blood coagulation cascade by binding to phospholipids on the surface of damaged cells.</text>
</comment>
<keyword evidence="12" id="KW-0325">Glycoprotein</keyword>
<feature type="domain" description="Sushi" evidence="17">
    <location>
        <begin position="21"/>
        <end position="81"/>
    </location>
</feature>
<dbReference type="GO" id="GO:0008201">
    <property type="term" value="F:heparin binding"/>
    <property type="evidence" value="ECO:0007669"/>
    <property type="project" value="UniProtKB-KW"/>
</dbReference>
<evidence type="ECO:0000256" key="10">
    <source>
        <dbReference type="ARBA" id="ARBA00023136"/>
    </source>
</evidence>
<dbReference type="GeneTree" id="ENSGT00940000157228"/>
<evidence type="ECO:0000256" key="12">
    <source>
        <dbReference type="ARBA" id="ARBA00023180"/>
    </source>
</evidence>
<keyword evidence="11 15" id="KW-1015">Disulfide bond</keyword>
<keyword evidence="5" id="KW-0964">Secreted</keyword>
<comment type="subcellular location">
    <subcellularLocation>
        <location evidence="2">Membrane</location>
    </subcellularLocation>
    <subcellularLocation>
        <location evidence="3">Secreted</location>
    </subcellularLocation>
</comment>
<keyword evidence="6 15" id="KW-0768">Sushi</keyword>
<protein>
    <recommendedName>
        <fullName evidence="4">Beta-2-glycoprotein 1</fullName>
    </recommendedName>
    <alternativeName>
        <fullName evidence="13">Apolipoprotein H</fullName>
    </alternativeName>
    <alternativeName>
        <fullName evidence="14">Beta-2-glycoprotein I</fullName>
    </alternativeName>
</protein>
<evidence type="ECO:0000256" key="13">
    <source>
        <dbReference type="ARBA" id="ARBA00029855"/>
    </source>
</evidence>
<dbReference type="GO" id="GO:0016020">
    <property type="term" value="C:membrane"/>
    <property type="evidence" value="ECO:0007669"/>
    <property type="project" value="UniProtKB-SubCell"/>
</dbReference>
<evidence type="ECO:0000256" key="9">
    <source>
        <dbReference type="ARBA" id="ARBA00022737"/>
    </source>
</evidence>